<comment type="caution">
    <text evidence="1">The sequence shown here is derived from an EMBL/GenBank/DDBJ whole genome shotgun (WGS) entry which is preliminary data.</text>
</comment>
<proteinExistence type="predicted"/>
<dbReference type="RefSeq" id="WP_106539792.1">
    <property type="nucleotide sequence ID" value="NZ_PYGE01000028.1"/>
</dbReference>
<organism evidence="1 2">
    <name type="scientific">Haloactinopolyspora alba</name>
    <dbReference type="NCBI Taxonomy" id="648780"/>
    <lineage>
        <taxon>Bacteria</taxon>
        <taxon>Bacillati</taxon>
        <taxon>Actinomycetota</taxon>
        <taxon>Actinomycetes</taxon>
        <taxon>Jiangellales</taxon>
        <taxon>Jiangellaceae</taxon>
        <taxon>Haloactinopolyspora</taxon>
    </lineage>
</organism>
<evidence type="ECO:0000313" key="2">
    <source>
        <dbReference type="Proteomes" id="UP000243528"/>
    </source>
</evidence>
<sequence length="122" mass="13622">MAVTIGARVTVPGLHNWPDAHGDRSYLRCAHRHLFHIDVEARVGHDERDVEFHDLAHLVDTEARRLGHDTDTGLVDYGARSCETLARQLAVALAPIVNVATVRWSEDGEFWATITTGEDQDQ</sequence>
<dbReference type="AlphaFoldDB" id="A0A2P8DF08"/>
<dbReference type="Proteomes" id="UP000243528">
    <property type="component" value="Unassembled WGS sequence"/>
</dbReference>
<accession>A0A2P8DF08</accession>
<keyword evidence="2" id="KW-1185">Reference proteome</keyword>
<protein>
    <recommendedName>
        <fullName evidence="3">6-carboxy-5,6,7,8-tetrahydropterin synthase</fullName>
    </recommendedName>
</protein>
<gene>
    <name evidence="1" type="ORF">CLV30_12841</name>
</gene>
<dbReference type="OrthoDB" id="3625233at2"/>
<reference evidence="1 2" key="1">
    <citation type="submission" date="2018-03" db="EMBL/GenBank/DDBJ databases">
        <title>Genomic Encyclopedia of Archaeal and Bacterial Type Strains, Phase II (KMG-II): from individual species to whole genera.</title>
        <authorList>
            <person name="Goeker M."/>
        </authorList>
    </citation>
    <scope>NUCLEOTIDE SEQUENCE [LARGE SCALE GENOMIC DNA]</scope>
    <source>
        <strain evidence="1 2">DSM 45211</strain>
    </source>
</reference>
<evidence type="ECO:0008006" key="3">
    <source>
        <dbReference type="Google" id="ProtNLM"/>
    </source>
</evidence>
<dbReference type="EMBL" id="PYGE01000028">
    <property type="protein sequence ID" value="PSK95789.1"/>
    <property type="molecule type" value="Genomic_DNA"/>
</dbReference>
<evidence type="ECO:0000313" key="1">
    <source>
        <dbReference type="EMBL" id="PSK95789.1"/>
    </source>
</evidence>
<name>A0A2P8DF08_9ACTN</name>